<comment type="caution">
    <text evidence="1">The sequence shown here is derived from an EMBL/GenBank/DDBJ whole genome shotgun (WGS) entry which is preliminary data.</text>
</comment>
<evidence type="ECO:0000313" key="1">
    <source>
        <dbReference type="EMBL" id="ETW12026.1"/>
    </source>
</evidence>
<evidence type="ECO:0000313" key="2">
    <source>
        <dbReference type="Proteomes" id="UP000019063"/>
    </source>
</evidence>
<dbReference type="InterPro" id="IPR009389">
    <property type="entry name" value="DUF1045"/>
</dbReference>
<dbReference type="STRING" id="1379903.ATO8_13062"/>
<organism evidence="1 2">
    <name type="scientific">Roseivivax marinus</name>
    <dbReference type="NCBI Taxonomy" id="1379903"/>
    <lineage>
        <taxon>Bacteria</taxon>
        <taxon>Pseudomonadati</taxon>
        <taxon>Pseudomonadota</taxon>
        <taxon>Alphaproteobacteria</taxon>
        <taxon>Rhodobacterales</taxon>
        <taxon>Roseobacteraceae</taxon>
        <taxon>Roseivivax</taxon>
    </lineage>
</organism>
<name>W4HIQ4_9RHOB</name>
<dbReference type="NCBIfam" id="TIGR03223">
    <property type="entry name" value="Phn_opern_protn"/>
    <property type="match status" value="1"/>
</dbReference>
<dbReference type="EMBL" id="AQQW01000008">
    <property type="protein sequence ID" value="ETW12026.1"/>
    <property type="molecule type" value="Genomic_DNA"/>
</dbReference>
<dbReference type="PATRIC" id="fig|1317118.6.peg.2688"/>
<reference evidence="1 2" key="1">
    <citation type="journal article" date="2014" name="Antonie Van Leeuwenhoek">
        <title>Roseivivax atlanticus sp. nov., isolated from surface seawater of the Atlantic Ocean.</title>
        <authorList>
            <person name="Li G."/>
            <person name="Lai Q."/>
            <person name="Liu X."/>
            <person name="Sun F."/>
            <person name="Shao Z."/>
        </authorList>
    </citation>
    <scope>NUCLEOTIDE SEQUENCE [LARGE SCALE GENOMIC DNA]</scope>
    <source>
        <strain evidence="1 2">22II-s10s</strain>
    </source>
</reference>
<dbReference type="AlphaFoldDB" id="W4HIQ4"/>
<protein>
    <recommendedName>
        <fullName evidence="3">Phosphonate metabolism protein</fullName>
    </recommendedName>
</protein>
<dbReference type="RefSeq" id="WP_043845013.1">
    <property type="nucleotide sequence ID" value="NZ_AQQW01000008.1"/>
</dbReference>
<dbReference type="eggNOG" id="COG3709">
    <property type="taxonomic scope" value="Bacteria"/>
</dbReference>
<gene>
    <name evidence="1" type="ORF">ATO8_13062</name>
</gene>
<keyword evidence="2" id="KW-1185">Reference proteome</keyword>
<dbReference type="Proteomes" id="UP000019063">
    <property type="component" value="Unassembled WGS sequence"/>
</dbReference>
<evidence type="ECO:0008006" key="3">
    <source>
        <dbReference type="Google" id="ProtNLM"/>
    </source>
</evidence>
<accession>W4HIQ4</accession>
<proteinExistence type="predicted"/>
<sequence>MPDHNRYAVYYAPEPAPWADAATSLLGWDAAAGVDVAHPDVPGLPLSAAELTARPRKYGLHGTLKPPFRLAPDTSIEALDADLARLASRLSPVRMGPLQVTRLGGFLALCPDGDAAPLQELAAALVSDLDGHRAPPDTAELEKRRGAGLSERQEALLAEWGYPYVMEQFRFHVTLTGPVPRPQRDATEAALRAWLAPLLPEAFEIRTVCLFGEAADGRFHLLKRHPLGG</sequence>
<dbReference type="Gene3D" id="3.90.1140.10">
    <property type="entry name" value="Cyclic phosphodiesterase"/>
    <property type="match status" value="1"/>
</dbReference>
<dbReference type="PIRSF" id="PIRSF033328">
    <property type="entry name" value="Phest_Mll4975"/>
    <property type="match status" value="1"/>
</dbReference>
<dbReference type="Pfam" id="PF06299">
    <property type="entry name" value="DUF1045"/>
    <property type="match status" value="1"/>
</dbReference>